<dbReference type="AlphaFoldDB" id="A0A5B7EV68"/>
<accession>A0A5B7EV68</accession>
<evidence type="ECO:0000256" key="1">
    <source>
        <dbReference type="SAM" id="MobiDB-lite"/>
    </source>
</evidence>
<sequence>MKDRVEWTLGDRVSIECGRPFSSRAGRQLRKSSSVLPHVPETVTSKSTSRREQKGVFIGSGRVCCAPLSPLPLCTLIKCPSMSLLRAPGKYKPAWNIKWCLHASIHNATNAGVCRGGGRHRTGKGCE</sequence>
<proteinExistence type="predicted"/>
<comment type="caution">
    <text evidence="2">The sequence shown here is derived from an EMBL/GenBank/DDBJ whole genome shotgun (WGS) entry which is preliminary data.</text>
</comment>
<keyword evidence="3" id="KW-1185">Reference proteome</keyword>
<evidence type="ECO:0000313" key="2">
    <source>
        <dbReference type="EMBL" id="MPC37335.1"/>
    </source>
</evidence>
<dbReference type="EMBL" id="VSRR010003752">
    <property type="protein sequence ID" value="MPC37335.1"/>
    <property type="molecule type" value="Genomic_DNA"/>
</dbReference>
<organism evidence="2 3">
    <name type="scientific">Portunus trituberculatus</name>
    <name type="common">Swimming crab</name>
    <name type="synonym">Neptunus trituberculatus</name>
    <dbReference type="NCBI Taxonomy" id="210409"/>
    <lineage>
        <taxon>Eukaryota</taxon>
        <taxon>Metazoa</taxon>
        <taxon>Ecdysozoa</taxon>
        <taxon>Arthropoda</taxon>
        <taxon>Crustacea</taxon>
        <taxon>Multicrustacea</taxon>
        <taxon>Malacostraca</taxon>
        <taxon>Eumalacostraca</taxon>
        <taxon>Eucarida</taxon>
        <taxon>Decapoda</taxon>
        <taxon>Pleocyemata</taxon>
        <taxon>Brachyura</taxon>
        <taxon>Eubrachyura</taxon>
        <taxon>Portunoidea</taxon>
        <taxon>Portunidae</taxon>
        <taxon>Portuninae</taxon>
        <taxon>Portunus</taxon>
    </lineage>
</organism>
<feature type="region of interest" description="Disordered" evidence="1">
    <location>
        <begin position="23"/>
        <end position="52"/>
    </location>
</feature>
<name>A0A5B7EV68_PORTR</name>
<evidence type="ECO:0000313" key="3">
    <source>
        <dbReference type="Proteomes" id="UP000324222"/>
    </source>
</evidence>
<protein>
    <submittedName>
        <fullName evidence="2">Uncharacterized protein</fullName>
    </submittedName>
</protein>
<reference evidence="2 3" key="1">
    <citation type="submission" date="2019-05" db="EMBL/GenBank/DDBJ databases">
        <title>Another draft genome of Portunus trituberculatus and its Hox gene families provides insights of decapod evolution.</title>
        <authorList>
            <person name="Jeong J.-H."/>
            <person name="Song I."/>
            <person name="Kim S."/>
            <person name="Choi T."/>
            <person name="Kim D."/>
            <person name="Ryu S."/>
            <person name="Kim W."/>
        </authorList>
    </citation>
    <scope>NUCLEOTIDE SEQUENCE [LARGE SCALE GENOMIC DNA]</scope>
    <source>
        <tissue evidence="2">Muscle</tissue>
    </source>
</reference>
<gene>
    <name evidence="2" type="ORF">E2C01_030809</name>
</gene>
<dbReference type="Proteomes" id="UP000324222">
    <property type="component" value="Unassembled WGS sequence"/>
</dbReference>